<organism evidence="2 3">
    <name type="scientific">Bacillus mycoides</name>
    <dbReference type="NCBI Taxonomy" id="1405"/>
    <lineage>
        <taxon>Bacteria</taxon>
        <taxon>Bacillati</taxon>
        <taxon>Bacillota</taxon>
        <taxon>Bacilli</taxon>
        <taxon>Bacillales</taxon>
        <taxon>Bacillaceae</taxon>
        <taxon>Bacillus</taxon>
        <taxon>Bacillus cereus group</taxon>
    </lineage>
</organism>
<reference evidence="2 3" key="1">
    <citation type="submission" date="2018-08" db="EMBL/GenBank/DDBJ databases">
        <title>Freshwater and sediment microbial communities from various areas in North America, analyzing microbe dynamics in response to fracking.</title>
        <authorList>
            <person name="Lamendella R."/>
        </authorList>
    </citation>
    <scope>NUCLEOTIDE SEQUENCE [LARGE SCALE GENOMIC DNA]</scope>
    <source>
        <strain evidence="2 3">DB-1</strain>
    </source>
</reference>
<feature type="signal peptide" evidence="1">
    <location>
        <begin position="1"/>
        <end position="29"/>
    </location>
</feature>
<evidence type="ECO:0000256" key="1">
    <source>
        <dbReference type="SAM" id="SignalP"/>
    </source>
</evidence>
<dbReference type="NCBIfam" id="NF046016">
    <property type="entry name" value="LMxysn_1693_fam"/>
    <property type="match status" value="1"/>
</dbReference>
<sequence length="161" mass="17560">MLKKSIITSLSTSLLAIPILVGFTPSASAEMEPQNTYEIEILDENAVLNPANLGVQEPKLLCATCNQYKSSIVSESLVSRTYKGTVTLSSTSTLSGEISFSYKGATVKLGGSKVNSSSRKFKEYSVVKDYRIRVKTYNPIGQLISDETVNKRITTLDRVPV</sequence>
<dbReference type="EMBL" id="QTTY01000030">
    <property type="protein sequence ID" value="REF24738.1"/>
    <property type="molecule type" value="Genomic_DNA"/>
</dbReference>
<evidence type="ECO:0000313" key="2">
    <source>
        <dbReference type="EMBL" id="REF24738.1"/>
    </source>
</evidence>
<name>A0A3D9U5G7_BACMY</name>
<gene>
    <name evidence="2" type="ORF">DET55_13013</name>
</gene>
<dbReference type="AlphaFoldDB" id="A0A3D9U5G7"/>
<feature type="chain" id="PRO_5017694733" evidence="1">
    <location>
        <begin position="30"/>
        <end position="161"/>
    </location>
</feature>
<dbReference type="Proteomes" id="UP000256530">
    <property type="component" value="Unassembled WGS sequence"/>
</dbReference>
<comment type="caution">
    <text evidence="2">The sequence shown here is derived from an EMBL/GenBank/DDBJ whole genome shotgun (WGS) entry which is preliminary data.</text>
</comment>
<keyword evidence="1" id="KW-0732">Signal</keyword>
<dbReference type="RefSeq" id="WP_235661825.1">
    <property type="nucleotide sequence ID" value="NZ_QTTY01000030.1"/>
</dbReference>
<accession>A0A3D9U5G7</accession>
<evidence type="ECO:0000313" key="3">
    <source>
        <dbReference type="Proteomes" id="UP000256530"/>
    </source>
</evidence>
<protein>
    <submittedName>
        <fullName evidence="2">Uncharacterized protein</fullName>
    </submittedName>
</protein>
<proteinExistence type="predicted"/>